<dbReference type="EMBL" id="JAUIZM010000006">
    <property type="protein sequence ID" value="KAK1381253.1"/>
    <property type="molecule type" value="Genomic_DNA"/>
</dbReference>
<dbReference type="Pfam" id="PF11976">
    <property type="entry name" value="Rad60-SLD"/>
    <property type="match status" value="2"/>
</dbReference>
<dbReference type="InterPro" id="IPR000626">
    <property type="entry name" value="Ubiquitin-like_dom"/>
</dbReference>
<reference evidence="3" key="2">
    <citation type="submission" date="2023-05" db="EMBL/GenBank/DDBJ databases">
        <authorList>
            <person name="Schelkunov M.I."/>
        </authorList>
    </citation>
    <scope>NUCLEOTIDE SEQUENCE</scope>
    <source>
        <strain evidence="3">Hsosn_3</strain>
        <tissue evidence="3">Leaf</tissue>
    </source>
</reference>
<evidence type="ECO:0000313" key="4">
    <source>
        <dbReference type="Proteomes" id="UP001237642"/>
    </source>
</evidence>
<gene>
    <name evidence="3" type="ORF">POM88_027997</name>
</gene>
<feature type="domain" description="Ubiquitin-like" evidence="2">
    <location>
        <begin position="248"/>
        <end position="316"/>
    </location>
</feature>
<dbReference type="PANTHER" id="PTHR10562">
    <property type="entry name" value="SMALL UBIQUITIN-RELATED MODIFIER"/>
    <property type="match status" value="1"/>
</dbReference>
<evidence type="ECO:0000259" key="2">
    <source>
        <dbReference type="PROSITE" id="PS50053"/>
    </source>
</evidence>
<comment type="caution">
    <text evidence="3">The sequence shown here is derived from an EMBL/GenBank/DDBJ whole genome shotgun (WGS) entry which is preliminary data.</text>
</comment>
<dbReference type="Gene3D" id="3.10.20.90">
    <property type="entry name" value="Phosphatidylinositol 3-kinase Catalytic Subunit, Chain A, domain 1"/>
    <property type="match status" value="2"/>
</dbReference>
<accession>A0AAD8IB97</accession>
<proteinExistence type="predicted"/>
<dbReference type="PROSITE" id="PS50053">
    <property type="entry name" value="UBIQUITIN_2"/>
    <property type="match status" value="1"/>
</dbReference>
<feature type="region of interest" description="Disordered" evidence="1">
    <location>
        <begin position="96"/>
        <end position="115"/>
    </location>
</feature>
<dbReference type="CDD" id="cd01763">
    <property type="entry name" value="Ubl_SUMO_like"/>
    <property type="match status" value="2"/>
</dbReference>
<dbReference type="SUPFAM" id="SSF54236">
    <property type="entry name" value="Ubiquitin-like"/>
    <property type="match status" value="2"/>
</dbReference>
<name>A0AAD8IB97_9APIA</name>
<reference evidence="3" key="1">
    <citation type="submission" date="2023-02" db="EMBL/GenBank/DDBJ databases">
        <title>Genome of toxic invasive species Heracleum sosnowskyi carries increased number of genes despite the absence of recent whole-genome duplications.</title>
        <authorList>
            <person name="Schelkunov M."/>
            <person name="Shtratnikova V."/>
            <person name="Makarenko M."/>
            <person name="Klepikova A."/>
            <person name="Omelchenko D."/>
            <person name="Novikova G."/>
            <person name="Obukhova E."/>
            <person name="Bogdanov V."/>
            <person name="Penin A."/>
            <person name="Logacheva M."/>
        </authorList>
    </citation>
    <scope>NUCLEOTIDE SEQUENCE</scope>
    <source>
        <strain evidence="3">Hsosn_3</strain>
        <tissue evidence="3">Leaf</tissue>
    </source>
</reference>
<dbReference type="InterPro" id="IPR022617">
    <property type="entry name" value="Rad60/SUMO-like_dom"/>
</dbReference>
<sequence length="329" mass="37780">MCRLVCSSEGGTCYLFENDTFVLVVIRGNTMHAEADTKQLELFQEKRSKFKAKNDGCLFCYLELLARVHDGYFSLTSDLNRIKMFESSTFRGVHLGQRPASSSADPEKRATVEEEETPRLISLTVKSQEKQVHYMLKRTIKLQTIIISFCKRAQVKYKTMRFLINGARFPLTATPDELHMRDGDEIQAVRCQYWGRRNAAVMVSDKMFESSTFRRVHLGQRPASSPVAPEKRGKKQATEEETETPRLISFTVKSQEKEVHYKLDRTVKLQNIIVAFCKRAQVKYSNMRFVINGARFPLTATPDELHMSDGDEIQAVGCQCWRRRNAAVI</sequence>
<organism evidence="3 4">
    <name type="scientific">Heracleum sosnowskyi</name>
    <dbReference type="NCBI Taxonomy" id="360622"/>
    <lineage>
        <taxon>Eukaryota</taxon>
        <taxon>Viridiplantae</taxon>
        <taxon>Streptophyta</taxon>
        <taxon>Embryophyta</taxon>
        <taxon>Tracheophyta</taxon>
        <taxon>Spermatophyta</taxon>
        <taxon>Magnoliopsida</taxon>
        <taxon>eudicotyledons</taxon>
        <taxon>Gunneridae</taxon>
        <taxon>Pentapetalae</taxon>
        <taxon>asterids</taxon>
        <taxon>campanulids</taxon>
        <taxon>Apiales</taxon>
        <taxon>Apiaceae</taxon>
        <taxon>Apioideae</taxon>
        <taxon>apioid superclade</taxon>
        <taxon>Tordylieae</taxon>
        <taxon>Tordyliinae</taxon>
        <taxon>Heracleum</taxon>
    </lineage>
</organism>
<evidence type="ECO:0000256" key="1">
    <source>
        <dbReference type="SAM" id="MobiDB-lite"/>
    </source>
</evidence>
<dbReference type="AlphaFoldDB" id="A0AAD8IB97"/>
<dbReference type="Proteomes" id="UP001237642">
    <property type="component" value="Unassembled WGS sequence"/>
</dbReference>
<dbReference type="InterPro" id="IPR029071">
    <property type="entry name" value="Ubiquitin-like_domsf"/>
</dbReference>
<feature type="region of interest" description="Disordered" evidence="1">
    <location>
        <begin position="219"/>
        <end position="244"/>
    </location>
</feature>
<keyword evidence="4" id="KW-1185">Reference proteome</keyword>
<evidence type="ECO:0000313" key="3">
    <source>
        <dbReference type="EMBL" id="KAK1381253.1"/>
    </source>
</evidence>
<protein>
    <recommendedName>
        <fullName evidence="2">Ubiquitin-like domain-containing protein</fullName>
    </recommendedName>
</protein>